<comment type="caution">
    <text evidence="2">The sequence shown here is derived from an EMBL/GenBank/DDBJ whole genome shotgun (WGS) entry which is preliminary data.</text>
</comment>
<name>A0ABP1QA99_9HEXA</name>
<feature type="region of interest" description="Disordered" evidence="1">
    <location>
        <begin position="150"/>
        <end position="172"/>
    </location>
</feature>
<protein>
    <submittedName>
        <fullName evidence="2">Uncharacterized protein</fullName>
    </submittedName>
</protein>
<organism evidence="2 3">
    <name type="scientific">Orchesella dallaii</name>
    <dbReference type="NCBI Taxonomy" id="48710"/>
    <lineage>
        <taxon>Eukaryota</taxon>
        <taxon>Metazoa</taxon>
        <taxon>Ecdysozoa</taxon>
        <taxon>Arthropoda</taxon>
        <taxon>Hexapoda</taxon>
        <taxon>Collembola</taxon>
        <taxon>Entomobryomorpha</taxon>
        <taxon>Entomobryoidea</taxon>
        <taxon>Orchesellidae</taxon>
        <taxon>Orchesellinae</taxon>
        <taxon>Orchesella</taxon>
    </lineage>
</organism>
<evidence type="ECO:0000256" key="1">
    <source>
        <dbReference type="SAM" id="MobiDB-lite"/>
    </source>
</evidence>
<feature type="compositionally biased region" description="Polar residues" evidence="1">
    <location>
        <begin position="24"/>
        <end position="40"/>
    </location>
</feature>
<feature type="region of interest" description="Disordered" evidence="1">
    <location>
        <begin position="498"/>
        <end position="526"/>
    </location>
</feature>
<proteinExistence type="predicted"/>
<feature type="compositionally biased region" description="Polar residues" evidence="1">
    <location>
        <begin position="515"/>
        <end position="525"/>
    </location>
</feature>
<feature type="compositionally biased region" description="Polar residues" evidence="1">
    <location>
        <begin position="775"/>
        <end position="789"/>
    </location>
</feature>
<feature type="region of interest" description="Disordered" evidence="1">
    <location>
        <begin position="220"/>
        <end position="257"/>
    </location>
</feature>
<feature type="compositionally biased region" description="Basic and acidic residues" evidence="1">
    <location>
        <begin position="790"/>
        <end position="804"/>
    </location>
</feature>
<feature type="region of interest" description="Disordered" evidence="1">
    <location>
        <begin position="1"/>
        <end position="56"/>
    </location>
</feature>
<feature type="region of interest" description="Disordered" evidence="1">
    <location>
        <begin position="315"/>
        <end position="344"/>
    </location>
</feature>
<keyword evidence="3" id="KW-1185">Reference proteome</keyword>
<gene>
    <name evidence="2" type="ORF">ODALV1_LOCUS9091</name>
</gene>
<dbReference type="EMBL" id="CAXLJM020000027">
    <property type="protein sequence ID" value="CAL8095454.1"/>
    <property type="molecule type" value="Genomic_DNA"/>
</dbReference>
<feature type="region of interest" description="Disordered" evidence="1">
    <location>
        <begin position="1161"/>
        <end position="1187"/>
    </location>
</feature>
<feature type="compositionally biased region" description="Basic and acidic residues" evidence="1">
    <location>
        <begin position="220"/>
        <end position="244"/>
    </location>
</feature>
<feature type="region of interest" description="Disordered" evidence="1">
    <location>
        <begin position="773"/>
        <end position="804"/>
    </location>
</feature>
<accession>A0ABP1QA99</accession>
<reference evidence="2 3" key="1">
    <citation type="submission" date="2024-08" db="EMBL/GenBank/DDBJ databases">
        <authorList>
            <person name="Cucini C."/>
            <person name="Frati F."/>
        </authorList>
    </citation>
    <scope>NUCLEOTIDE SEQUENCE [LARGE SCALE GENOMIC DNA]</scope>
</reference>
<evidence type="ECO:0000313" key="2">
    <source>
        <dbReference type="EMBL" id="CAL8095454.1"/>
    </source>
</evidence>
<sequence length="2418" mass="260914">MGHSAEGVTSLDHGNNGRVGEPSFDNSLGSYFYSMTTAPEESSRDESPQPTTFSREATSAHIELHPRLHYPRIGESFIVNPTAKATFSDATSSDSTSEQKWALSPLDYLVIKQSRLGNKGRQNYNKVNENEGVEKGSSSTQQETILSHTRSNGLGRFSSAHDNSDDVGRNGVKSYQGKVQSVFTSKNIKLETTPDFSASSSTTGTTVGFDAPIPSVLIEVEKGRYDENQDKKENPTTRITERSKSNTHTTTPFHLPYRVPFPYVSRANNEDGYKKEEAKPQNTNDMTDPSQTLVNKAVTLLQRRNRSRRNIVESGVAAQEEHETVLGSGHQHNSNETEAAMESLDHSQVANVKNTTHAPSSNPLEALERLTRLLEKMLRQLSQFRQKFTLRLIRMTEREDIDQMQEIMKDFDISGEKPIFFIAGGLRKLNIDTRTTTTSDVQEEDTTSSVSTEQLIATAGSVEPLYTTTTIGPLLDLPETTVLPVEPETETFDNEKGSDMIINRDNNTSNNESNVEQISTGNPSTAERLLSRHTRSDIEAEDQVGINFNTFPIPGRSARTENPYDDDDQEQYYEIFPSSQNFDLRYDGDSNHADKAGESITSLNFSPLHPIDQSHMQRNDYIRLNEAISSGDAISIAPKLEKASISPSPSSISHYTTDERILPLDGSISLQEENERSNDQGKYQAHAAGLNNINLASPSPFPSSNIDQDQNAHEVSIPLSRNNEKLSKSNPENLNLAAQTLFENERSSNPVHYKLILDTPTLFKAEVEEKDAGSSLKTLSDQGPSISNESSKEQKEILDSSTKHDAGFKVSSQKDVLENKALLESAVVNRPVSLFSENITKSSQTTNDINLLPGSIAKSASPLQVLPNKSNNLNHETPRRLAVIEPEENKKYNGEVVATVTKAELQSNVLSAGEPTGESIKGTLPTPNVVVDMSLTSEGTPQLQLQRTLSSSVNKLSSEQEISGTELKPISPLISNNAPFPVGTEESFSGFTNKLEKRPADIILDGDREAETDIRKKSLGESQRNLVAEESVGDMKKVGKNVEQQKIGKGMEVTLNETTFRPPTGLEKHQIMGNKTSSPLDKASNITFIQKNGIDTADQSLMKVETDNHVRNVVVPNPPQKNSLHNSRSTDNISTTQSIVAPLVSHEGVTNPTVTNTLAVETDKEKTSHPSVQTPTTQPEKPASQITPHETVNVLVESQPEPILDSDALLSSDGLRVSKDKNIEAVTSEKQTVAEIDPGTLPIKAHTDSDIVPPVQSANIASDVDTVQTYAIPDTLDSNKPSPLKAIPEVGIVAIPPPENPISVVETAPILEIKRISTNVVTLDEPAKQLISNEVANPTLTNSLDNNSVVAPLKLDPLVPATNAVNVAPVNDVVHVDPVATTNDIVNVNSVAHTDHVVKIDQDVAINEGLKVEPELAATEVAKVEPPSHNTVKVEPVIPDKDLVHSEPGVPVIVPAIEVVKVDSVVPTDDILKVDSVVPPNAVLNVEPVATVNEVVKVEPIVPVSDVVTIQPVVPVNNVVKVEPIAQVTNVVQVEPVEQVVDVVKVEPVEQVVDVVKVEPVEQVVDVVKVEPVEQVVDVVKVEPIAQVANVVKVEPVAQVADVVKVEPIAQVADVVKVEPVVPVNDVLQVKPVSPISDVVKVEPVVPVNEGVKVEPVTEENGALEVGVVAPVNVVKVEPVVHTQVSDVILAEPLAQPKDIKVEPEVAANDVVKLEPVSPANDVLKVDELAVPNTNVVKVDSEVPVNNVVNVEPLVQVNTALQVEPVASINNVITAEQAVHANDVLKAEPDGPATEVSKVETHVDIPKVEPLILAKDVKVEPVVAANDAVEVGQPFVVNDLVKVDSVVPEKDDLKVEPLIPVDGVVKVEPTVANNDVKVDPLVPEKDDVKVEPLIPADDVVKVEPISTSNNVKVEPVVPAKVETEAPAKDTESIHLTAPVEDTEHKLPTVLVKDSTNLEQLLPAADPVNPIIPVSSVVTSEPVIPVISDIKVAPAQSVTDVVKVDQDTAVGPIIPASDSDIVKEVPVIPDNNIENIDPLIPTNPIIDIVNEEKLTPVSEGVKEVPAVSVNDVIEAPKAPLNLDPVIPFQGPVTNIPEDENLNTEPKVVVASANEGALKDPDTPLNEEVKAVPEPPIESINTVENIVPEKPLTLTNDALSIQPDNSITPAIPVTSPITLDSPVKTVPEVPIVADNNIPALSELVTSPSDKVKIVSDSEPLLSEGNVENLPGLLSETPKVVAETPVEVPAAPDAPIEPLEILNSSPMIPPFDSLEQIGDLSTLGTVSNVVPQETLSEPSTPVAFQSNLPTGDEISIMPNIPETDPDASFGIKPIETKPHLQIPGLRPTLPERPHPEYLDFISQGVDEVSLTSSFLPDANVPVVVSSPPVLSSYSPLAILKKQQQLLQTFFSGVLYRKDADM</sequence>
<evidence type="ECO:0000313" key="3">
    <source>
        <dbReference type="Proteomes" id="UP001642540"/>
    </source>
</evidence>
<feature type="compositionally biased region" description="Polar residues" evidence="1">
    <location>
        <begin position="1169"/>
        <end position="1187"/>
    </location>
</feature>
<dbReference type="Proteomes" id="UP001642540">
    <property type="component" value="Unassembled WGS sequence"/>
</dbReference>
<feature type="compositionally biased region" description="Low complexity" evidence="1">
    <location>
        <begin position="503"/>
        <end position="514"/>
    </location>
</feature>